<dbReference type="PANTHER" id="PTHR43798:SF14">
    <property type="entry name" value="SERINE HYDROLASE-LIKE PROTEIN DDB_G0286239"/>
    <property type="match status" value="1"/>
</dbReference>
<dbReference type="SUPFAM" id="SSF53474">
    <property type="entry name" value="alpha/beta-Hydrolases"/>
    <property type="match status" value="1"/>
</dbReference>
<dbReference type="InterPro" id="IPR000073">
    <property type="entry name" value="AB_hydrolase_1"/>
</dbReference>
<proteinExistence type="inferred from homology"/>
<evidence type="ECO:0000256" key="1">
    <source>
        <dbReference type="ARBA" id="ARBA00008645"/>
    </source>
</evidence>
<comment type="caution">
    <text evidence="5">The sequence shown here is derived from an EMBL/GenBank/DDBJ whole genome shotgun (WGS) entry which is preliminary data.</text>
</comment>
<dbReference type="PANTHER" id="PTHR43798">
    <property type="entry name" value="MONOACYLGLYCEROL LIPASE"/>
    <property type="match status" value="1"/>
</dbReference>
<dbReference type="EMBL" id="JARGDH010000005">
    <property type="protein sequence ID" value="KAL0267664.1"/>
    <property type="molecule type" value="Genomic_DNA"/>
</dbReference>
<feature type="region of interest" description="Disordered" evidence="3">
    <location>
        <begin position="1"/>
        <end position="27"/>
    </location>
</feature>
<evidence type="ECO:0000256" key="2">
    <source>
        <dbReference type="ARBA" id="ARBA00022801"/>
    </source>
</evidence>
<comment type="similarity">
    <text evidence="1">Belongs to the AB hydrolase superfamily.</text>
</comment>
<dbReference type="GO" id="GO:0016787">
    <property type="term" value="F:hydrolase activity"/>
    <property type="evidence" value="ECO:0007669"/>
    <property type="project" value="UniProtKB-KW"/>
</dbReference>
<dbReference type="PRINTS" id="PR00111">
    <property type="entry name" value="ABHYDROLASE"/>
</dbReference>
<feature type="domain" description="AB hydrolase-1" evidence="4">
    <location>
        <begin position="55"/>
        <end position="162"/>
    </location>
</feature>
<evidence type="ECO:0000313" key="5">
    <source>
        <dbReference type="EMBL" id="KAL0267664.1"/>
    </source>
</evidence>
<dbReference type="GO" id="GO:0016020">
    <property type="term" value="C:membrane"/>
    <property type="evidence" value="ECO:0007669"/>
    <property type="project" value="TreeGrafter"/>
</dbReference>
<dbReference type="InterPro" id="IPR050266">
    <property type="entry name" value="AB_hydrolase_sf"/>
</dbReference>
<dbReference type="Pfam" id="PF00561">
    <property type="entry name" value="Abhydrolase_1"/>
    <property type="match status" value="1"/>
</dbReference>
<dbReference type="EMBL" id="JARGDH010000005">
    <property type="protein sequence ID" value="KAL0267665.1"/>
    <property type="molecule type" value="Genomic_DNA"/>
</dbReference>
<gene>
    <name evidence="5" type="ORF">PYX00_009867</name>
</gene>
<protein>
    <recommendedName>
        <fullName evidence="4">AB hydrolase-1 domain-containing protein</fullName>
    </recommendedName>
</protein>
<dbReference type="AlphaFoldDB" id="A0AAW2HD34"/>
<name>A0AAW2HD34_9NEOP</name>
<accession>A0AAW2HD34</accession>
<organism evidence="5">
    <name type="scientific">Menopon gallinae</name>
    <name type="common">poultry shaft louse</name>
    <dbReference type="NCBI Taxonomy" id="328185"/>
    <lineage>
        <taxon>Eukaryota</taxon>
        <taxon>Metazoa</taxon>
        <taxon>Ecdysozoa</taxon>
        <taxon>Arthropoda</taxon>
        <taxon>Hexapoda</taxon>
        <taxon>Insecta</taxon>
        <taxon>Pterygota</taxon>
        <taxon>Neoptera</taxon>
        <taxon>Paraneoptera</taxon>
        <taxon>Psocodea</taxon>
        <taxon>Troctomorpha</taxon>
        <taxon>Phthiraptera</taxon>
        <taxon>Amblycera</taxon>
        <taxon>Menoponidae</taxon>
        <taxon>Menopon</taxon>
    </lineage>
</organism>
<reference evidence="5" key="1">
    <citation type="journal article" date="2024" name="Gigascience">
        <title>Chromosome-level genome of the poultry shaft louse Menopon gallinae provides insight into the host-switching and adaptive evolution of parasitic lice.</title>
        <authorList>
            <person name="Xu Y."/>
            <person name="Ma L."/>
            <person name="Liu S."/>
            <person name="Liang Y."/>
            <person name="Liu Q."/>
            <person name="He Z."/>
            <person name="Tian L."/>
            <person name="Duan Y."/>
            <person name="Cai W."/>
            <person name="Li H."/>
            <person name="Song F."/>
        </authorList>
    </citation>
    <scope>NUCLEOTIDE SEQUENCE</scope>
    <source>
        <strain evidence="5">Cailab_2023a</strain>
    </source>
</reference>
<keyword evidence="2" id="KW-0378">Hydrolase</keyword>
<feature type="compositionally biased region" description="Basic and acidic residues" evidence="3">
    <location>
        <begin position="1"/>
        <end position="11"/>
    </location>
</feature>
<sequence length="339" mass="38161">MNDMESSKVEQSRVTLMDEPTSSSNSGARTVEEIKIPVPYGHISGKWWGPRTEQPIIAIHGWQDNAGTWDKLIPLLPNSLSVLAIDLPGHGLSSHYPKGQFYYLFWDGVIVVRRIVKYFNWKKITIMGHSLGGAIGFLYAGIFPDEVSNLISIDIVSPTIREVAFQTDNAAGIVDQFLKYETLTEANMPCYSYEEMIDIVEDAYKGSITRDSCKILMKRGMALTPNNKGYHFSRDVRLKVSGLGLLSQDLVMEFASKIKCNVLNIKGVPGMSFDKPEYYYIVLNKIRENAHVEFHEVEGTHHLHLNTPERINKIIADFIQKSYTENDESSSGSGSDIYP</sequence>
<evidence type="ECO:0000259" key="4">
    <source>
        <dbReference type="Pfam" id="PF00561"/>
    </source>
</evidence>
<dbReference type="Gene3D" id="3.40.50.1820">
    <property type="entry name" value="alpha/beta hydrolase"/>
    <property type="match status" value="1"/>
</dbReference>
<evidence type="ECO:0000256" key="3">
    <source>
        <dbReference type="SAM" id="MobiDB-lite"/>
    </source>
</evidence>
<dbReference type="InterPro" id="IPR029058">
    <property type="entry name" value="AB_hydrolase_fold"/>
</dbReference>